<protein>
    <submittedName>
        <fullName evidence="1">Uncharacterized protein</fullName>
    </submittedName>
</protein>
<dbReference type="EMBL" id="CAMPGE010011196">
    <property type="protein sequence ID" value="CAI2370035.1"/>
    <property type="molecule type" value="Genomic_DNA"/>
</dbReference>
<comment type="caution">
    <text evidence="1">The sequence shown here is derived from an EMBL/GenBank/DDBJ whole genome shotgun (WGS) entry which is preliminary data.</text>
</comment>
<reference evidence="1" key="1">
    <citation type="submission" date="2023-07" db="EMBL/GenBank/DDBJ databases">
        <authorList>
            <consortium name="AG Swart"/>
            <person name="Singh M."/>
            <person name="Singh A."/>
            <person name="Seah K."/>
            <person name="Emmerich C."/>
        </authorList>
    </citation>
    <scope>NUCLEOTIDE SEQUENCE</scope>
    <source>
        <strain evidence="1">DP1</strain>
    </source>
</reference>
<evidence type="ECO:0000313" key="1">
    <source>
        <dbReference type="EMBL" id="CAI2370035.1"/>
    </source>
</evidence>
<accession>A0AAD1URY3</accession>
<dbReference type="AlphaFoldDB" id="A0AAD1URY3"/>
<gene>
    <name evidence="1" type="ORF">ECRASSUSDP1_LOCUS11343</name>
</gene>
<sequence length="78" mass="9188">MTQTISMASRLKEEGSFYESMKNEFHFKHNYHYLAHYLFPNLACNFFHGSKGVSLADSCQEYLFWSNLLYISSVYRAS</sequence>
<evidence type="ECO:0000313" key="2">
    <source>
        <dbReference type="Proteomes" id="UP001295684"/>
    </source>
</evidence>
<keyword evidence="2" id="KW-1185">Reference proteome</keyword>
<dbReference type="Proteomes" id="UP001295684">
    <property type="component" value="Unassembled WGS sequence"/>
</dbReference>
<organism evidence="1 2">
    <name type="scientific">Euplotes crassus</name>
    <dbReference type="NCBI Taxonomy" id="5936"/>
    <lineage>
        <taxon>Eukaryota</taxon>
        <taxon>Sar</taxon>
        <taxon>Alveolata</taxon>
        <taxon>Ciliophora</taxon>
        <taxon>Intramacronucleata</taxon>
        <taxon>Spirotrichea</taxon>
        <taxon>Hypotrichia</taxon>
        <taxon>Euplotida</taxon>
        <taxon>Euplotidae</taxon>
        <taxon>Moneuplotes</taxon>
    </lineage>
</organism>
<proteinExistence type="predicted"/>
<name>A0AAD1URY3_EUPCR</name>